<reference evidence="8" key="1">
    <citation type="submission" date="2019-08" db="EMBL/GenBank/DDBJ databases">
        <title>The improved chromosome-level genome for the pearl oyster Pinctada fucata martensii using PacBio sequencing and Hi-C.</title>
        <authorList>
            <person name="Zheng Z."/>
        </authorList>
    </citation>
    <scope>NUCLEOTIDE SEQUENCE</scope>
    <source>
        <strain evidence="8">ZZ-2019</strain>
        <tissue evidence="8">Adductor muscle</tissue>
    </source>
</reference>
<dbReference type="InterPro" id="IPR000436">
    <property type="entry name" value="Sushi_SCR_CCP_dom"/>
</dbReference>
<sequence length="1119" mass="126403">MSLSSHGLYANNRDSISFQVKACKHAFIGISSAEPNSTNMYEIVIGAFTNTRTILALSTNMGGGSYARDVTTSSILDCNAWKTFYLSWAGSDIIFGQVTDLTTMDYNQVFSYNHGSPYTKNYLLVSGYGDATVDFRFFVDCGPPPPLGNATVTCSSTLVGGTTTYACIIGWTPANSDTITCQNNGAWSEIQYTCTIVDCGDPPTIAHSTWNGTTTYASVANYTCDIGYFDVNGTEMVTCQADGTWTATDFGCQIKDCGIPNSIEFGNYTMIRSTYQGNVTYYCDIGYYSEGNESIECLHTGNWSETDFICIIVDCFDPPFVDNCDITNTTTTYLSVVNYTCHIGYLPQEGPDTITCQANGNWTDMTFWCKIIDCGLPDDIDHATYNNGSTTFWKNLTYTCDIGYVPHGLENITCMLNGNWSETDYNCPPFDCLEPAELKDSVVTAPNTTYLYMANYTCDLGHYDSDPGNMSITCTPTAWENITFWCIPVDCYPPTYELPRSTASWDTTIFRTINSSTVQYTCDIGFTIDPEEYADGLVECNYTGLWEEVEFDCIFNCQMYLLNDTMYTVDCCGVISGWEFKPITTGFIYLMVWRKNDAGMPVMVAYNTVLIANTTSIVNVTITDDEKIAVMAFDQIGWYAWEASPIAYEDCNPFEEPKCPQQNLYYQGIEVIPADYQFDWDALGNTLSNRSYAIKYYFTRNTPLQFMSEEYNISIPDHWLGDQPIMTFSIVGVDHAEAVTYTLEPLGDTPQTIYFYIHSYFGTVKVSQKLPNSNETNQFVYNVTAVDGCENYAYTILTVNTFNAPPMFENLPNKMEVYDKETRGNQKLYDIVVRDPTDDPVCCTLQETYPSSQNFLLEVNGTAAKVLTTKNAYFSASFVNSYFVKFCCQDRNYSTSAILQVKVRGDYIVEVIPFPEYLLNNIRNDKDLKLWKHKSKNVINIFWQSKREIENQNKTSLNLLKLQRNSCKMPHLIWCSSRDSPKATKKAIIKAQIATNTYMLQSIKNKHNQQNAHMHCRLFGNGDEDRKHFILHCPSLTDIRNPYIKNLTELLSSQIGSENANRFTLNDEALLQLFVDCTENEFSSRKNKNLQIQRAVEGLARNLIYALHCERSKKIRALS</sequence>
<dbReference type="CDD" id="cd00033">
    <property type="entry name" value="CCP"/>
    <property type="match status" value="5"/>
</dbReference>
<feature type="disulfide bond" evidence="5">
    <location>
        <begin position="400"/>
        <end position="427"/>
    </location>
</feature>
<dbReference type="PANTHER" id="PTHR45656">
    <property type="entry name" value="PROTEIN CBR-CLEC-78"/>
    <property type="match status" value="1"/>
</dbReference>
<dbReference type="SUPFAM" id="SSF49313">
    <property type="entry name" value="Cadherin-like"/>
    <property type="match status" value="1"/>
</dbReference>
<dbReference type="GO" id="GO:0007156">
    <property type="term" value="P:homophilic cell adhesion via plasma membrane adhesion molecules"/>
    <property type="evidence" value="ECO:0007669"/>
    <property type="project" value="InterPro"/>
</dbReference>
<evidence type="ECO:0000256" key="4">
    <source>
        <dbReference type="PROSITE-ProRule" id="PRU00043"/>
    </source>
</evidence>
<dbReference type="GO" id="GO:0005509">
    <property type="term" value="F:calcium ion binding"/>
    <property type="evidence" value="ECO:0007669"/>
    <property type="project" value="UniProtKB-UniRule"/>
</dbReference>
<feature type="domain" description="Sushi" evidence="7">
    <location>
        <begin position="313"/>
        <end position="371"/>
    </location>
</feature>
<dbReference type="PANTHER" id="PTHR45656:SF4">
    <property type="entry name" value="PROTEIN CBR-CLEC-78"/>
    <property type="match status" value="1"/>
</dbReference>
<feature type="domain" description="Cadherin" evidence="6">
    <location>
        <begin position="707"/>
        <end position="808"/>
    </location>
</feature>
<feature type="domain" description="Sushi" evidence="7">
    <location>
        <begin position="139"/>
        <end position="196"/>
    </location>
</feature>
<keyword evidence="1" id="KW-0732">Signal</keyword>
<dbReference type="SUPFAM" id="SSF57535">
    <property type="entry name" value="Complement control module/SCR domain"/>
    <property type="match status" value="6"/>
</dbReference>
<dbReference type="InterPro" id="IPR022041">
    <property type="entry name" value="Methyltransf_FA"/>
</dbReference>
<dbReference type="Pfam" id="PF12248">
    <property type="entry name" value="Methyltransf_FA"/>
    <property type="match status" value="1"/>
</dbReference>
<dbReference type="PROSITE" id="PS50923">
    <property type="entry name" value="SUSHI"/>
    <property type="match status" value="6"/>
</dbReference>
<proteinExistence type="predicted"/>
<feature type="domain" description="Sushi" evidence="7">
    <location>
        <begin position="372"/>
        <end position="429"/>
    </location>
</feature>
<dbReference type="Pfam" id="PF00084">
    <property type="entry name" value="Sushi"/>
    <property type="match status" value="4"/>
</dbReference>
<dbReference type="Proteomes" id="UP001186944">
    <property type="component" value="Unassembled WGS sequence"/>
</dbReference>
<dbReference type="Gene3D" id="2.20.28.230">
    <property type="match status" value="1"/>
</dbReference>
<evidence type="ECO:0000256" key="1">
    <source>
        <dbReference type="ARBA" id="ARBA00022729"/>
    </source>
</evidence>
<comment type="caution">
    <text evidence="8">The sequence shown here is derived from an EMBL/GenBank/DDBJ whole genome shotgun (WGS) entry which is preliminary data.</text>
</comment>
<comment type="caution">
    <text evidence="5">Lacks conserved residue(s) required for the propagation of feature annotation.</text>
</comment>
<dbReference type="Gene3D" id="2.10.70.10">
    <property type="entry name" value="Complement Module, domain 1"/>
    <property type="match status" value="6"/>
</dbReference>
<evidence type="ECO:0000259" key="7">
    <source>
        <dbReference type="PROSITE" id="PS50923"/>
    </source>
</evidence>
<dbReference type="AlphaFoldDB" id="A0AA88YT53"/>
<feature type="domain" description="Sushi" evidence="7">
    <location>
        <begin position="255"/>
        <end position="312"/>
    </location>
</feature>
<keyword evidence="2" id="KW-0677">Repeat</keyword>
<dbReference type="InterPro" id="IPR051277">
    <property type="entry name" value="SEZ6_CSMD_C4BPB_Regulators"/>
</dbReference>
<feature type="disulfide bond" evidence="5">
    <location>
        <begin position="167"/>
        <end position="194"/>
    </location>
</feature>
<evidence type="ECO:0000256" key="3">
    <source>
        <dbReference type="ARBA" id="ARBA00023157"/>
    </source>
</evidence>
<evidence type="ECO:0000259" key="6">
    <source>
        <dbReference type="PROSITE" id="PS50268"/>
    </source>
</evidence>
<evidence type="ECO:0000256" key="5">
    <source>
        <dbReference type="PROSITE-ProRule" id="PRU00302"/>
    </source>
</evidence>
<keyword evidence="3 5" id="KW-1015">Disulfide bond</keyword>
<keyword evidence="4" id="KW-0106">Calcium</keyword>
<dbReference type="InterPro" id="IPR002126">
    <property type="entry name" value="Cadherin-like_dom"/>
</dbReference>
<dbReference type="GO" id="GO:0016020">
    <property type="term" value="C:membrane"/>
    <property type="evidence" value="ECO:0007669"/>
    <property type="project" value="InterPro"/>
</dbReference>
<dbReference type="InterPro" id="IPR015919">
    <property type="entry name" value="Cadherin-like_sf"/>
</dbReference>
<feature type="domain" description="Sushi" evidence="7">
    <location>
        <begin position="489"/>
        <end position="555"/>
    </location>
</feature>
<name>A0AA88YT53_PINIB</name>
<dbReference type="SMART" id="SM00032">
    <property type="entry name" value="CCP"/>
    <property type="match status" value="6"/>
</dbReference>
<feature type="domain" description="Sushi" evidence="7">
    <location>
        <begin position="197"/>
        <end position="254"/>
    </location>
</feature>
<dbReference type="Gene3D" id="2.60.40.60">
    <property type="entry name" value="Cadherins"/>
    <property type="match status" value="1"/>
</dbReference>
<evidence type="ECO:0008006" key="10">
    <source>
        <dbReference type="Google" id="ProtNLM"/>
    </source>
</evidence>
<accession>A0AA88YT53</accession>
<evidence type="ECO:0000313" key="8">
    <source>
        <dbReference type="EMBL" id="KAK3104593.1"/>
    </source>
</evidence>
<dbReference type="PROSITE" id="PS50268">
    <property type="entry name" value="CADHERIN_2"/>
    <property type="match status" value="1"/>
</dbReference>
<gene>
    <name evidence="8" type="ORF">FSP39_005761</name>
</gene>
<feature type="disulfide bond" evidence="5">
    <location>
        <begin position="283"/>
        <end position="310"/>
    </location>
</feature>
<evidence type="ECO:0000256" key="2">
    <source>
        <dbReference type="ARBA" id="ARBA00022737"/>
    </source>
</evidence>
<keyword evidence="9" id="KW-1185">Reference proteome</keyword>
<protein>
    <recommendedName>
        <fullName evidence="10">CSMD</fullName>
    </recommendedName>
</protein>
<dbReference type="InterPro" id="IPR035976">
    <property type="entry name" value="Sushi/SCR/CCP_sf"/>
</dbReference>
<dbReference type="EMBL" id="VSWD01000004">
    <property type="protein sequence ID" value="KAK3104593.1"/>
    <property type="molecule type" value="Genomic_DNA"/>
</dbReference>
<organism evidence="8 9">
    <name type="scientific">Pinctada imbricata</name>
    <name type="common">Atlantic pearl-oyster</name>
    <name type="synonym">Pinctada martensii</name>
    <dbReference type="NCBI Taxonomy" id="66713"/>
    <lineage>
        <taxon>Eukaryota</taxon>
        <taxon>Metazoa</taxon>
        <taxon>Spiralia</taxon>
        <taxon>Lophotrochozoa</taxon>
        <taxon>Mollusca</taxon>
        <taxon>Bivalvia</taxon>
        <taxon>Autobranchia</taxon>
        <taxon>Pteriomorphia</taxon>
        <taxon>Pterioida</taxon>
        <taxon>Pterioidea</taxon>
        <taxon>Pteriidae</taxon>
        <taxon>Pinctada</taxon>
    </lineage>
</organism>
<evidence type="ECO:0000313" key="9">
    <source>
        <dbReference type="Proteomes" id="UP001186944"/>
    </source>
</evidence>
<keyword evidence="5" id="KW-0768">Sushi</keyword>